<evidence type="ECO:0000313" key="2">
    <source>
        <dbReference type="Proteomes" id="UP001144978"/>
    </source>
</evidence>
<sequence length="165" mass="17999">MSENSNLARPDPELAPLLSSLGPPAPATDDVLILRKQFEAAAFLHQAEWEDRAPSASAYRVQNHEVSVEAEDGGEAGQITVRSYVPYGPRPTTRSRDGAFPLLVWYHGGGFIAGDLDLDDGYLRNLCVDLQLSIVSVGYRLAPECTFPTGFNDAYAGLKWVRAPH</sequence>
<dbReference type="EMBL" id="JANSHE010005252">
    <property type="protein sequence ID" value="KAJ2971913.1"/>
    <property type="molecule type" value="Genomic_DNA"/>
</dbReference>
<evidence type="ECO:0000313" key="1">
    <source>
        <dbReference type="EMBL" id="KAJ2971913.1"/>
    </source>
</evidence>
<comment type="caution">
    <text evidence="1">The sequence shown here is derived from an EMBL/GenBank/DDBJ whole genome shotgun (WGS) entry which is preliminary data.</text>
</comment>
<dbReference type="Proteomes" id="UP001144978">
    <property type="component" value="Unassembled WGS sequence"/>
</dbReference>
<organism evidence="1 2">
    <name type="scientific">Trametes sanguinea</name>
    <dbReference type="NCBI Taxonomy" id="158606"/>
    <lineage>
        <taxon>Eukaryota</taxon>
        <taxon>Fungi</taxon>
        <taxon>Dikarya</taxon>
        <taxon>Basidiomycota</taxon>
        <taxon>Agaricomycotina</taxon>
        <taxon>Agaricomycetes</taxon>
        <taxon>Polyporales</taxon>
        <taxon>Polyporaceae</taxon>
        <taxon>Trametes</taxon>
    </lineage>
</organism>
<proteinExistence type="predicted"/>
<accession>A0ACC1N0D1</accession>
<name>A0ACC1N0D1_9APHY</name>
<protein>
    <submittedName>
        <fullName evidence="1">Uncharacterized protein</fullName>
    </submittedName>
</protein>
<reference evidence="1" key="1">
    <citation type="submission" date="2022-08" db="EMBL/GenBank/DDBJ databases">
        <title>Genome Sequence of Pycnoporus sanguineus.</title>
        <authorList>
            <person name="Buettner E."/>
        </authorList>
    </citation>
    <scope>NUCLEOTIDE SEQUENCE</scope>
    <source>
        <strain evidence="1">CG-C14</strain>
    </source>
</reference>
<keyword evidence="2" id="KW-1185">Reference proteome</keyword>
<gene>
    <name evidence="1" type="ORF">NUW54_g12385</name>
</gene>